<comment type="caution">
    <text evidence="6">The sequence shown here is derived from an EMBL/GenBank/DDBJ whole genome shotgun (WGS) entry which is preliminary data.</text>
</comment>
<dbReference type="AlphaFoldDB" id="A0A9W7ABU2"/>
<dbReference type="PANTHER" id="PTHR12935">
    <property type="entry name" value="GAMMA-GLUTAMYLCYCLOTRANSFERASE"/>
    <property type="match status" value="1"/>
</dbReference>
<feature type="binding site" evidence="4">
    <location>
        <begin position="40"/>
        <end position="45"/>
    </location>
    <ligand>
        <name>substrate</name>
    </ligand>
</feature>
<dbReference type="EMBL" id="BRXY01000117">
    <property type="protein sequence ID" value="GMH67466.1"/>
    <property type="molecule type" value="Genomic_DNA"/>
</dbReference>
<keyword evidence="5" id="KW-0732">Signal</keyword>
<dbReference type="CDD" id="cd06661">
    <property type="entry name" value="GGCT_like"/>
    <property type="match status" value="1"/>
</dbReference>
<feature type="chain" id="PRO_5040749838" description="gamma-glutamylcyclotransferase" evidence="5">
    <location>
        <begin position="21"/>
        <end position="294"/>
    </location>
</feature>
<keyword evidence="7" id="KW-1185">Reference proteome</keyword>
<evidence type="ECO:0000256" key="3">
    <source>
        <dbReference type="PIRSR" id="PIRSR617939-1"/>
    </source>
</evidence>
<dbReference type="OrthoDB" id="2017317at2759"/>
<feature type="binding site" evidence="4">
    <location>
        <position position="169"/>
    </location>
    <ligand>
        <name>substrate</name>
    </ligand>
</feature>
<proteinExistence type="predicted"/>
<evidence type="ECO:0000256" key="2">
    <source>
        <dbReference type="ARBA" id="ARBA00023239"/>
    </source>
</evidence>
<dbReference type="Proteomes" id="UP001165085">
    <property type="component" value="Unassembled WGS sequence"/>
</dbReference>
<feature type="active site" description="Proton acceptor" evidence="3">
    <location>
        <position position="121"/>
    </location>
</feature>
<feature type="signal peptide" evidence="5">
    <location>
        <begin position="1"/>
        <end position="20"/>
    </location>
</feature>
<reference evidence="7" key="1">
    <citation type="journal article" date="2023" name="Commun. Biol.">
        <title>Genome analysis of Parmales, the sister group of diatoms, reveals the evolutionary specialization of diatoms from phago-mixotrophs to photoautotrophs.</title>
        <authorList>
            <person name="Ban H."/>
            <person name="Sato S."/>
            <person name="Yoshikawa S."/>
            <person name="Yamada K."/>
            <person name="Nakamura Y."/>
            <person name="Ichinomiya M."/>
            <person name="Sato N."/>
            <person name="Blanc-Mathieu R."/>
            <person name="Endo H."/>
            <person name="Kuwata A."/>
            <person name="Ogata H."/>
        </authorList>
    </citation>
    <scope>NUCLEOTIDE SEQUENCE [LARGE SCALE GENOMIC DNA]</scope>
    <source>
        <strain evidence="7">NIES 3701</strain>
    </source>
</reference>
<dbReference type="PANTHER" id="PTHR12935:SF0">
    <property type="entry name" value="GAMMA-GLUTAMYLCYCLOTRANSFERASE"/>
    <property type="match status" value="1"/>
</dbReference>
<evidence type="ECO:0000313" key="7">
    <source>
        <dbReference type="Proteomes" id="UP001165085"/>
    </source>
</evidence>
<dbReference type="GO" id="GO:0003839">
    <property type="term" value="F:gamma-glutamylcyclotransferase activity"/>
    <property type="evidence" value="ECO:0007669"/>
    <property type="project" value="UniProtKB-EC"/>
</dbReference>
<dbReference type="Gene3D" id="3.10.490.10">
    <property type="entry name" value="Gamma-glutamyl cyclotransferase-like"/>
    <property type="match status" value="1"/>
</dbReference>
<dbReference type="EC" id="4.3.2.9" evidence="1"/>
<keyword evidence="2" id="KW-0456">Lyase</keyword>
<sequence length="294" mass="32716">MVYFELLSLLFLSHVHGVASLPPPVRPSSLIDTPTGVVHYFAVGSNLSRHKLENRAPGNSTIKLLSFEPAVVEQHRLAFNLKGFPPLEPGMGGIEPSSTSTIHGALVSLSRSEYEKVWLSEGGGSSNPSYYEYPVSAVPYNSTTPIPAISFRARPHARLKTDASPSLRYLNLLILGATELNLHQSYLDYLKSIPTQNPSTFLRFMSVNSFFITGLMWKLKCRWLLKPSTTLLWLVYRPASSSRLSLFLSEVMSCFILAPLCVGGLGVRGFRKVLGKEVSPMMKMIMKRPKEEER</sequence>
<dbReference type="InterPro" id="IPR017939">
    <property type="entry name" value="G-Glutamylcylcotransferase"/>
</dbReference>
<gene>
    <name evidence="6" type="ORF">TrST_g2081</name>
</gene>
<evidence type="ECO:0000256" key="4">
    <source>
        <dbReference type="PIRSR" id="PIRSR617939-2"/>
    </source>
</evidence>
<protein>
    <recommendedName>
        <fullName evidence="1">gamma-glutamylcyclotransferase</fullName>
        <ecNumber evidence="1">4.3.2.9</ecNumber>
    </recommendedName>
</protein>
<dbReference type="InterPro" id="IPR013024">
    <property type="entry name" value="GGCT-like"/>
</dbReference>
<accession>A0A9W7ABU2</accession>
<organism evidence="6 7">
    <name type="scientific">Triparma strigata</name>
    <dbReference type="NCBI Taxonomy" id="1606541"/>
    <lineage>
        <taxon>Eukaryota</taxon>
        <taxon>Sar</taxon>
        <taxon>Stramenopiles</taxon>
        <taxon>Ochrophyta</taxon>
        <taxon>Bolidophyceae</taxon>
        <taxon>Parmales</taxon>
        <taxon>Triparmaceae</taxon>
        <taxon>Triparma</taxon>
    </lineage>
</organism>
<evidence type="ECO:0000313" key="6">
    <source>
        <dbReference type="EMBL" id="GMH67466.1"/>
    </source>
</evidence>
<evidence type="ECO:0000256" key="5">
    <source>
        <dbReference type="SAM" id="SignalP"/>
    </source>
</evidence>
<name>A0A9W7ABU2_9STRA</name>
<evidence type="ECO:0000256" key="1">
    <source>
        <dbReference type="ARBA" id="ARBA00012346"/>
    </source>
</evidence>